<evidence type="ECO:0000313" key="2">
    <source>
        <dbReference type="Proteomes" id="UP000504714"/>
    </source>
</evidence>
<reference evidence="1 2" key="1">
    <citation type="submission" date="2020-06" db="EMBL/GenBank/DDBJ databases">
        <title>The genome sequence of Candidatus Regiella insecticola strain Tut.</title>
        <authorList>
            <person name="Nikoh N."/>
            <person name="Tsuchida T."/>
            <person name="Koga R."/>
            <person name="Oshima K."/>
            <person name="Hattori M."/>
            <person name="Fukatsu T."/>
        </authorList>
    </citation>
    <scope>NUCLEOTIDE SEQUENCE [LARGE SCALE GENOMIC DNA]</scope>
    <source>
        <strain evidence="1 2">Tut</strain>
    </source>
</reference>
<dbReference type="AlphaFoldDB" id="A0A6L2ZL62"/>
<sequence>MLPPTFSVDTDTRIQQAILYGDNMRKLIIAVFVIILVSGCSSSNKSDVNPTYLNMTYFSNNLLPAFIEKKIVKGKKYQYIPVMNVNPDGWKKNMGTHLALIARITLNYIIYHEGKDSIKLSYYGDVSYLSTLKIGIFNVKQDIGGDVKKQFIIPAGSVTIKYGEDKIVGLTDDIKVQFQVTRQ</sequence>
<protein>
    <submittedName>
        <fullName evidence="1">Uncharacterized protein</fullName>
    </submittedName>
</protein>
<accession>A0A6L2ZL62</accession>
<organism evidence="1 2">
    <name type="scientific">Candidatus Regiella insecticola</name>
    <dbReference type="NCBI Taxonomy" id="138073"/>
    <lineage>
        <taxon>Bacteria</taxon>
        <taxon>Pseudomonadati</taxon>
        <taxon>Pseudomonadota</taxon>
        <taxon>Gammaproteobacteria</taxon>
        <taxon>Enterobacterales</taxon>
        <taxon>Enterobacteriaceae</taxon>
        <taxon>aphid secondary symbionts</taxon>
        <taxon>Candidatus Regiella</taxon>
    </lineage>
</organism>
<gene>
    <name evidence="1" type="ORF">RINTU1_04290</name>
</gene>
<proteinExistence type="predicted"/>
<dbReference type="EMBL" id="BLXO01000001">
    <property type="protein sequence ID" value="GFN45332.1"/>
    <property type="molecule type" value="Genomic_DNA"/>
</dbReference>
<name>A0A6L2ZL62_9ENTR</name>
<evidence type="ECO:0000313" key="1">
    <source>
        <dbReference type="EMBL" id="GFN45332.1"/>
    </source>
</evidence>
<comment type="caution">
    <text evidence="1">The sequence shown here is derived from an EMBL/GenBank/DDBJ whole genome shotgun (WGS) entry which is preliminary data.</text>
</comment>
<dbReference type="Proteomes" id="UP000504714">
    <property type="component" value="Unassembled WGS sequence"/>
</dbReference>